<dbReference type="PANTHER" id="PTHR24305:SF187">
    <property type="entry name" value="P450, PUTATIVE (EUROFUNG)-RELATED"/>
    <property type="match status" value="1"/>
</dbReference>
<feature type="non-terminal residue" evidence="7">
    <location>
        <position position="322"/>
    </location>
</feature>
<dbReference type="SUPFAM" id="SSF48264">
    <property type="entry name" value="Cytochrome P450"/>
    <property type="match status" value="1"/>
</dbReference>
<comment type="similarity">
    <text evidence="2">Belongs to the cytochrome P450 family.</text>
</comment>
<keyword evidence="8" id="KW-1185">Reference proteome</keyword>
<dbReference type="OrthoDB" id="6692864at2759"/>
<dbReference type="AlphaFoldDB" id="A0A0L6V567"/>
<dbReference type="Gene3D" id="1.10.630.10">
    <property type="entry name" value="Cytochrome P450"/>
    <property type="match status" value="1"/>
</dbReference>
<reference evidence="7 8" key="1">
    <citation type="submission" date="2015-08" db="EMBL/GenBank/DDBJ databases">
        <title>Next Generation Sequencing and Analysis of the Genome of Puccinia sorghi L Schw, the Causal Agent of Maize Common Rust.</title>
        <authorList>
            <person name="Rochi L."/>
            <person name="Burguener G."/>
            <person name="Darino M."/>
            <person name="Turjanski A."/>
            <person name="Kreff E."/>
            <person name="Dieguez M.J."/>
            <person name="Sacco F."/>
        </authorList>
    </citation>
    <scope>NUCLEOTIDE SEQUENCE [LARGE SCALE GENOMIC DNA]</scope>
    <source>
        <strain evidence="7 8">RO10H11247</strain>
    </source>
</reference>
<dbReference type="EMBL" id="LAVV01007464">
    <property type="protein sequence ID" value="KNZ55839.1"/>
    <property type="molecule type" value="Genomic_DNA"/>
</dbReference>
<comment type="cofactor">
    <cofactor evidence="1">
        <name>heme</name>
        <dbReference type="ChEBI" id="CHEBI:30413"/>
    </cofactor>
</comment>
<evidence type="ECO:0000256" key="4">
    <source>
        <dbReference type="ARBA" id="ARBA00023002"/>
    </source>
</evidence>
<dbReference type="GO" id="GO:0016705">
    <property type="term" value="F:oxidoreductase activity, acting on paired donors, with incorporation or reduction of molecular oxygen"/>
    <property type="evidence" value="ECO:0007669"/>
    <property type="project" value="InterPro"/>
</dbReference>
<name>A0A0L6V567_9BASI</name>
<sequence length="322" mass="36417">MAGKLFLPHRCSPCHHPSTNIKNFNMAVRNRRGRAELLELNEGIHSDNILSSPRDTPDYTLADPNSELVMFLSLMNHLPHDKRSHTSFSDVMSLQPSSIYPSKLLSFYRLFWHDLRSFPGPKMATLTQGWILREAYFGRTRFTMKELGEKYGEWVRIGERLSNGLNGASLIQLVGPNELYTTSIEALYTIMGAKGWPKGPSYDSGITKGDSGGDSVLTIKTLPEHAIRRRIWTKAFTPKAIAEYLPSIDARLDEMLNIIDDHVKQNKSVDLCLQIGCFVYNTMCDMAYGALTGTDLSKNQEEKHRILTHMGRVVRQVGTIRN</sequence>
<accession>A0A0L6V567</accession>
<evidence type="ECO:0000256" key="5">
    <source>
        <dbReference type="ARBA" id="ARBA00023004"/>
    </source>
</evidence>
<dbReference type="GO" id="GO:0004497">
    <property type="term" value="F:monooxygenase activity"/>
    <property type="evidence" value="ECO:0007669"/>
    <property type="project" value="UniProtKB-KW"/>
</dbReference>
<keyword evidence="3" id="KW-0479">Metal-binding</keyword>
<keyword evidence="4" id="KW-0560">Oxidoreductase</keyword>
<evidence type="ECO:0000256" key="3">
    <source>
        <dbReference type="ARBA" id="ARBA00022723"/>
    </source>
</evidence>
<dbReference type="GO" id="GO:0020037">
    <property type="term" value="F:heme binding"/>
    <property type="evidence" value="ECO:0007669"/>
    <property type="project" value="InterPro"/>
</dbReference>
<dbReference type="InterPro" id="IPR036396">
    <property type="entry name" value="Cyt_P450_sf"/>
</dbReference>
<dbReference type="VEuPathDB" id="FungiDB:VP01_2566g1"/>
<evidence type="ECO:0000313" key="8">
    <source>
        <dbReference type="Proteomes" id="UP000037035"/>
    </source>
</evidence>
<protein>
    <submittedName>
        <fullName evidence="7">Cytochrome P450 67</fullName>
    </submittedName>
</protein>
<dbReference type="InterPro" id="IPR050121">
    <property type="entry name" value="Cytochrome_P450_monoxygenase"/>
</dbReference>
<evidence type="ECO:0000256" key="2">
    <source>
        <dbReference type="ARBA" id="ARBA00010617"/>
    </source>
</evidence>
<keyword evidence="5" id="KW-0408">Iron</keyword>
<dbReference type="STRING" id="27349.A0A0L6V567"/>
<dbReference type="PANTHER" id="PTHR24305">
    <property type="entry name" value="CYTOCHROME P450"/>
    <property type="match status" value="1"/>
</dbReference>
<evidence type="ECO:0000256" key="6">
    <source>
        <dbReference type="ARBA" id="ARBA00023033"/>
    </source>
</evidence>
<comment type="caution">
    <text evidence="7">The sequence shown here is derived from an EMBL/GenBank/DDBJ whole genome shotgun (WGS) entry which is preliminary data.</text>
</comment>
<dbReference type="GO" id="GO:0005506">
    <property type="term" value="F:iron ion binding"/>
    <property type="evidence" value="ECO:0007669"/>
    <property type="project" value="InterPro"/>
</dbReference>
<evidence type="ECO:0000313" key="7">
    <source>
        <dbReference type="EMBL" id="KNZ55839.1"/>
    </source>
</evidence>
<gene>
    <name evidence="7" type="ORF">VP01_2566g1</name>
</gene>
<proteinExistence type="inferred from homology"/>
<keyword evidence="6" id="KW-0503">Monooxygenase</keyword>
<organism evidence="7 8">
    <name type="scientific">Puccinia sorghi</name>
    <dbReference type="NCBI Taxonomy" id="27349"/>
    <lineage>
        <taxon>Eukaryota</taxon>
        <taxon>Fungi</taxon>
        <taxon>Dikarya</taxon>
        <taxon>Basidiomycota</taxon>
        <taxon>Pucciniomycotina</taxon>
        <taxon>Pucciniomycetes</taxon>
        <taxon>Pucciniales</taxon>
        <taxon>Pucciniaceae</taxon>
        <taxon>Puccinia</taxon>
    </lineage>
</organism>
<evidence type="ECO:0000256" key="1">
    <source>
        <dbReference type="ARBA" id="ARBA00001971"/>
    </source>
</evidence>
<dbReference type="Proteomes" id="UP000037035">
    <property type="component" value="Unassembled WGS sequence"/>
</dbReference>